<dbReference type="InterPro" id="IPR023395">
    <property type="entry name" value="MCP_dom_sf"/>
</dbReference>
<proteinExistence type="inferred from homology"/>
<evidence type="ECO:0000256" key="8">
    <source>
        <dbReference type="PROSITE-ProRule" id="PRU00282"/>
    </source>
</evidence>
<dbReference type="PROSITE" id="PS50920">
    <property type="entry name" value="SOLCAR"/>
    <property type="match status" value="3"/>
</dbReference>
<comment type="caution">
    <text evidence="10">The sequence shown here is derived from an EMBL/GenBank/DDBJ whole genome shotgun (WGS) entry which is preliminary data.</text>
</comment>
<accession>A0ABR2WIM5</accession>
<name>A0ABR2WIM5_9FUNG</name>
<keyword evidence="11" id="KW-1185">Reference proteome</keyword>
<keyword evidence="7 8" id="KW-0472">Membrane</keyword>
<dbReference type="PANTHER" id="PTHR45667">
    <property type="entry name" value="S-ADENOSYLMETHIONINE MITOCHONDRIAL CARRIER PROTEIN"/>
    <property type="match status" value="1"/>
</dbReference>
<dbReference type="Gene3D" id="1.50.40.10">
    <property type="entry name" value="Mitochondrial carrier domain"/>
    <property type="match status" value="2"/>
</dbReference>
<keyword evidence="3 9" id="KW-0813">Transport</keyword>
<gene>
    <name evidence="10" type="ORF">K7432_013789</name>
</gene>
<evidence type="ECO:0000256" key="5">
    <source>
        <dbReference type="ARBA" id="ARBA00022737"/>
    </source>
</evidence>
<evidence type="ECO:0000256" key="9">
    <source>
        <dbReference type="RuleBase" id="RU000488"/>
    </source>
</evidence>
<dbReference type="SUPFAM" id="SSF103506">
    <property type="entry name" value="Mitochondrial carrier"/>
    <property type="match status" value="1"/>
</dbReference>
<dbReference type="Pfam" id="PF00153">
    <property type="entry name" value="Mito_carr"/>
    <property type="match status" value="3"/>
</dbReference>
<evidence type="ECO:0000313" key="10">
    <source>
        <dbReference type="EMBL" id="KAK9761363.1"/>
    </source>
</evidence>
<comment type="subcellular location">
    <subcellularLocation>
        <location evidence="1">Membrane</location>
        <topology evidence="1">Multi-pass membrane protein</topology>
    </subcellularLocation>
</comment>
<keyword evidence="4 8" id="KW-0812">Transmembrane</keyword>
<dbReference type="Proteomes" id="UP001479436">
    <property type="component" value="Unassembled WGS sequence"/>
</dbReference>
<evidence type="ECO:0008006" key="12">
    <source>
        <dbReference type="Google" id="ProtNLM"/>
    </source>
</evidence>
<feature type="repeat" description="Solcar" evidence="8">
    <location>
        <begin position="32"/>
        <end position="119"/>
    </location>
</feature>
<evidence type="ECO:0000256" key="7">
    <source>
        <dbReference type="ARBA" id="ARBA00023136"/>
    </source>
</evidence>
<evidence type="ECO:0000256" key="4">
    <source>
        <dbReference type="ARBA" id="ARBA00022692"/>
    </source>
</evidence>
<reference evidence="10 11" key="1">
    <citation type="submission" date="2023-04" db="EMBL/GenBank/DDBJ databases">
        <title>Genome of Basidiobolus ranarum AG-B5.</title>
        <authorList>
            <person name="Stajich J.E."/>
            <person name="Carter-House D."/>
            <person name="Gryganskyi A."/>
        </authorList>
    </citation>
    <scope>NUCLEOTIDE SEQUENCE [LARGE SCALE GENOMIC DNA]</scope>
    <source>
        <strain evidence="10 11">AG-B5</strain>
    </source>
</reference>
<dbReference type="EMBL" id="JASJQH010001424">
    <property type="protein sequence ID" value="KAK9761363.1"/>
    <property type="molecule type" value="Genomic_DNA"/>
</dbReference>
<evidence type="ECO:0000256" key="2">
    <source>
        <dbReference type="ARBA" id="ARBA00006375"/>
    </source>
</evidence>
<feature type="repeat" description="Solcar" evidence="8">
    <location>
        <begin position="126"/>
        <end position="220"/>
    </location>
</feature>
<feature type="repeat" description="Solcar" evidence="8">
    <location>
        <begin position="234"/>
        <end position="323"/>
    </location>
</feature>
<evidence type="ECO:0000256" key="6">
    <source>
        <dbReference type="ARBA" id="ARBA00022989"/>
    </source>
</evidence>
<evidence type="ECO:0000256" key="3">
    <source>
        <dbReference type="ARBA" id="ARBA00022448"/>
    </source>
</evidence>
<keyword evidence="6" id="KW-1133">Transmembrane helix</keyword>
<comment type="similarity">
    <text evidence="2 9">Belongs to the mitochondrial carrier (TC 2.A.29) family.</text>
</comment>
<evidence type="ECO:0000313" key="11">
    <source>
        <dbReference type="Proteomes" id="UP001479436"/>
    </source>
</evidence>
<evidence type="ECO:0000256" key="1">
    <source>
        <dbReference type="ARBA" id="ARBA00004141"/>
    </source>
</evidence>
<organism evidence="10 11">
    <name type="scientific">Basidiobolus ranarum</name>
    <dbReference type="NCBI Taxonomy" id="34480"/>
    <lineage>
        <taxon>Eukaryota</taxon>
        <taxon>Fungi</taxon>
        <taxon>Fungi incertae sedis</taxon>
        <taxon>Zoopagomycota</taxon>
        <taxon>Entomophthoromycotina</taxon>
        <taxon>Basidiobolomycetes</taxon>
        <taxon>Basidiobolales</taxon>
        <taxon>Basidiobolaceae</taxon>
        <taxon>Basidiobolus</taxon>
    </lineage>
</organism>
<feature type="non-terminal residue" evidence="10">
    <location>
        <position position="323"/>
    </location>
</feature>
<protein>
    <recommendedName>
        <fullName evidence="12">Mitochondrial carrier</fullName>
    </recommendedName>
</protein>
<dbReference type="InterPro" id="IPR018108">
    <property type="entry name" value="MCP_transmembrane"/>
</dbReference>
<keyword evidence="5" id="KW-0677">Repeat</keyword>
<sequence>MNFQPELSLGFATVTSLNMSPTSKNTHDTTYPPYINVIVAGGLGGSFGDFVMHSVDTVKTRLQGQPYPPKYTNMIQAYRTILREEGVLRGLYGGVAPAMGGSIPGTMIYFATYEFVKRTGISYGIPDTVVHLAAGSIGDIAASVVFVPSEVLKTRMQMQGKYNNPHFVSGYNYKSTSHALRMILKHDGLGALYNGYKATILRDVPFSALQFAFYEKLKVMALSRATDGHMSLPTELFIGGLAGGAAGAITTPLDVMKTILQTQVKKPIRDELWDPRKEKSPTPQKYYTGIIDGLRWNYKQEGINGLFRGLAPRVFWTSLQSAG</sequence>